<accession>A0A7J7LY47</accession>
<dbReference type="InterPro" id="IPR009057">
    <property type="entry name" value="Homeodomain-like_sf"/>
</dbReference>
<dbReference type="AlphaFoldDB" id="A0A7J7LY47"/>
<evidence type="ECO:0000313" key="14">
    <source>
        <dbReference type="Proteomes" id="UP000541444"/>
    </source>
</evidence>
<dbReference type="Gene3D" id="1.10.10.60">
    <property type="entry name" value="Homeodomain-like"/>
    <property type="match status" value="1"/>
</dbReference>
<evidence type="ECO:0000256" key="6">
    <source>
        <dbReference type="ARBA" id="ARBA00023242"/>
    </source>
</evidence>
<evidence type="ECO:0000256" key="8">
    <source>
        <dbReference type="PROSITE-ProRule" id="PRU00108"/>
    </source>
</evidence>
<comment type="caution">
    <text evidence="13">The sequence shown here is derived from an EMBL/GenBank/DDBJ whole genome shotgun (WGS) entry which is preliminary data.</text>
</comment>
<protein>
    <recommendedName>
        <fullName evidence="10">Homeobox-leucine zipper protein</fullName>
    </recommendedName>
    <alternativeName>
        <fullName evidence="10">HD-ZIP protein</fullName>
    </alternativeName>
    <alternativeName>
        <fullName evidence="10">Homeodomain transcription factor</fullName>
    </alternativeName>
</protein>
<dbReference type="PRINTS" id="PR00031">
    <property type="entry name" value="HTHREPRESSR"/>
</dbReference>
<comment type="subcellular location">
    <subcellularLocation>
        <location evidence="1 8 9">Nucleus</location>
    </subcellularLocation>
</comment>
<dbReference type="InterPro" id="IPR017970">
    <property type="entry name" value="Homeobox_CS"/>
</dbReference>
<keyword evidence="6 8" id="KW-0539">Nucleus</keyword>
<gene>
    <name evidence="13" type="ORF">GIB67_037432</name>
</gene>
<name>A0A7J7LY47_9MAGN</name>
<evidence type="ECO:0000313" key="13">
    <source>
        <dbReference type="EMBL" id="KAF6147543.1"/>
    </source>
</evidence>
<sequence length="192" mass="22309">MDFFQSHSQKQTFKPHKKRLTQEQLRLLENNFDHDKKLEPERKLQLAQELGLAPRQVAIWYQNKRARWKNQNLELDYQTLQLRLESTLMDKRRLEREVGRLRQELQMAQDVIMGLNQNGPPVCSLSLSTSGEEDGNSNYNSSFPSGDVNCSWGNSDTLKVEELYACLMSEEDHPADLNSNIRFSLSNLPRQG</sequence>
<dbReference type="PANTHER" id="PTHR24326">
    <property type="entry name" value="HOMEOBOX-LEUCINE ZIPPER PROTEIN"/>
    <property type="match status" value="1"/>
</dbReference>
<dbReference type="PROSITE" id="PS00027">
    <property type="entry name" value="HOMEOBOX_1"/>
    <property type="match status" value="1"/>
</dbReference>
<dbReference type="GO" id="GO:0045893">
    <property type="term" value="P:positive regulation of DNA-templated transcription"/>
    <property type="evidence" value="ECO:0007669"/>
    <property type="project" value="TreeGrafter"/>
</dbReference>
<dbReference type="InterPro" id="IPR001356">
    <property type="entry name" value="HD"/>
</dbReference>
<dbReference type="InterPro" id="IPR045224">
    <property type="entry name" value="HDZip_class_I_plant"/>
</dbReference>
<feature type="DNA-binding region" description="Homeobox" evidence="8">
    <location>
        <begin position="13"/>
        <end position="72"/>
    </location>
</feature>
<reference evidence="13 14" key="1">
    <citation type="journal article" date="2020" name="IScience">
        <title>Genome Sequencing of the Endangered Kingdonia uniflora (Circaeasteraceae, Ranunculales) Reveals Potential Mechanisms of Evolutionary Specialization.</title>
        <authorList>
            <person name="Sun Y."/>
            <person name="Deng T."/>
            <person name="Zhang A."/>
            <person name="Moore M.J."/>
            <person name="Landis J.B."/>
            <person name="Lin N."/>
            <person name="Zhang H."/>
            <person name="Zhang X."/>
            <person name="Huang J."/>
            <person name="Zhang X."/>
            <person name="Sun H."/>
            <person name="Wang H."/>
        </authorList>
    </citation>
    <scope>NUCLEOTIDE SEQUENCE [LARGE SCALE GENOMIC DNA]</scope>
    <source>
        <strain evidence="13">TB1705</strain>
        <tissue evidence="13">Leaf</tissue>
    </source>
</reference>
<evidence type="ECO:0000259" key="12">
    <source>
        <dbReference type="PROSITE" id="PS50071"/>
    </source>
</evidence>
<dbReference type="InterPro" id="IPR000047">
    <property type="entry name" value="HTH_motif"/>
</dbReference>
<proteinExistence type="inferred from homology"/>
<dbReference type="CDD" id="cd00086">
    <property type="entry name" value="homeodomain"/>
    <property type="match status" value="1"/>
</dbReference>
<evidence type="ECO:0000256" key="1">
    <source>
        <dbReference type="ARBA" id="ARBA00004123"/>
    </source>
</evidence>
<dbReference type="OrthoDB" id="6159439at2759"/>
<feature type="domain" description="Homeobox" evidence="12">
    <location>
        <begin position="11"/>
        <end position="71"/>
    </location>
</feature>
<dbReference type="GO" id="GO:0005634">
    <property type="term" value="C:nucleus"/>
    <property type="evidence" value="ECO:0007669"/>
    <property type="project" value="UniProtKB-SubCell"/>
</dbReference>
<keyword evidence="14" id="KW-1185">Reference proteome</keyword>
<dbReference type="GO" id="GO:0043565">
    <property type="term" value="F:sequence-specific DNA binding"/>
    <property type="evidence" value="ECO:0007669"/>
    <property type="project" value="TreeGrafter"/>
</dbReference>
<dbReference type="SMART" id="SM00389">
    <property type="entry name" value="HOX"/>
    <property type="match status" value="1"/>
</dbReference>
<feature type="coiled-coil region" evidence="11">
    <location>
        <begin position="63"/>
        <end position="118"/>
    </location>
</feature>
<comment type="similarity">
    <text evidence="7 10">Belongs to the HD-ZIP homeobox family. Class I subfamily.</text>
</comment>
<organism evidence="13 14">
    <name type="scientific">Kingdonia uniflora</name>
    <dbReference type="NCBI Taxonomy" id="39325"/>
    <lineage>
        <taxon>Eukaryota</taxon>
        <taxon>Viridiplantae</taxon>
        <taxon>Streptophyta</taxon>
        <taxon>Embryophyta</taxon>
        <taxon>Tracheophyta</taxon>
        <taxon>Spermatophyta</taxon>
        <taxon>Magnoliopsida</taxon>
        <taxon>Ranunculales</taxon>
        <taxon>Circaeasteraceae</taxon>
        <taxon>Kingdonia</taxon>
    </lineage>
</organism>
<dbReference type="PANTHER" id="PTHR24326:SF522">
    <property type="entry name" value="HOMEOBOX-LEUCINE ZIPPER PROTEIN ATHB-52"/>
    <property type="match status" value="1"/>
</dbReference>
<evidence type="ECO:0000256" key="4">
    <source>
        <dbReference type="ARBA" id="ARBA00023155"/>
    </source>
</evidence>
<keyword evidence="5 10" id="KW-0804">Transcription</keyword>
<dbReference type="Pfam" id="PF00046">
    <property type="entry name" value="Homeodomain"/>
    <property type="match status" value="1"/>
</dbReference>
<evidence type="ECO:0000256" key="2">
    <source>
        <dbReference type="ARBA" id="ARBA00023015"/>
    </source>
</evidence>
<dbReference type="EMBL" id="JACGCM010001896">
    <property type="protein sequence ID" value="KAF6147543.1"/>
    <property type="molecule type" value="Genomic_DNA"/>
</dbReference>
<comment type="function">
    <text evidence="10">Transcription factor.</text>
</comment>
<evidence type="ECO:0000256" key="5">
    <source>
        <dbReference type="ARBA" id="ARBA00023163"/>
    </source>
</evidence>
<dbReference type="Proteomes" id="UP000541444">
    <property type="component" value="Unassembled WGS sequence"/>
</dbReference>
<evidence type="ECO:0000256" key="10">
    <source>
        <dbReference type="RuleBase" id="RU369038"/>
    </source>
</evidence>
<dbReference type="GO" id="GO:0000981">
    <property type="term" value="F:DNA-binding transcription factor activity, RNA polymerase II-specific"/>
    <property type="evidence" value="ECO:0007669"/>
    <property type="project" value="UniProtKB-UniRule"/>
</dbReference>
<evidence type="ECO:0000256" key="11">
    <source>
        <dbReference type="SAM" id="Coils"/>
    </source>
</evidence>
<keyword evidence="2 10" id="KW-0805">Transcription regulation</keyword>
<keyword evidence="11" id="KW-0175">Coiled coil</keyword>
<keyword evidence="3 8" id="KW-0238">DNA-binding</keyword>
<dbReference type="SUPFAM" id="SSF46689">
    <property type="entry name" value="Homeodomain-like"/>
    <property type="match status" value="1"/>
</dbReference>
<evidence type="ECO:0000256" key="9">
    <source>
        <dbReference type="RuleBase" id="RU000682"/>
    </source>
</evidence>
<evidence type="ECO:0000256" key="7">
    <source>
        <dbReference type="ARBA" id="ARBA00025748"/>
    </source>
</evidence>
<evidence type="ECO:0000256" key="3">
    <source>
        <dbReference type="ARBA" id="ARBA00023125"/>
    </source>
</evidence>
<keyword evidence="4 8" id="KW-0371">Homeobox</keyword>
<dbReference type="PROSITE" id="PS50071">
    <property type="entry name" value="HOMEOBOX_2"/>
    <property type="match status" value="1"/>
</dbReference>